<dbReference type="InterPro" id="IPR026444">
    <property type="entry name" value="Secre_tail"/>
</dbReference>
<feature type="chain" id="PRO_5015541375" description="Secretion system C-terminal sorting domain-containing protein" evidence="2">
    <location>
        <begin position="20"/>
        <end position="542"/>
    </location>
</feature>
<dbReference type="RefSeq" id="WP_105681609.1">
    <property type="nucleotide sequence ID" value="NZ_JBBGZD010000001.1"/>
</dbReference>
<dbReference type="AlphaFoldDB" id="A0A2S9D2F8"/>
<dbReference type="Proteomes" id="UP000238534">
    <property type="component" value="Unassembled WGS sequence"/>
</dbReference>
<evidence type="ECO:0000259" key="3">
    <source>
        <dbReference type="Pfam" id="PF18962"/>
    </source>
</evidence>
<evidence type="ECO:0000313" key="6">
    <source>
        <dbReference type="Proteomes" id="UP000238325"/>
    </source>
</evidence>
<protein>
    <recommendedName>
        <fullName evidence="3">Secretion system C-terminal sorting domain-containing protein</fullName>
    </recommendedName>
</protein>
<dbReference type="Pfam" id="PF18962">
    <property type="entry name" value="Por_Secre_tail"/>
    <property type="match status" value="1"/>
</dbReference>
<feature type="signal peptide" evidence="2">
    <location>
        <begin position="1"/>
        <end position="19"/>
    </location>
</feature>
<gene>
    <name evidence="4" type="ORF">CQ022_11980</name>
    <name evidence="5" type="ORF">CQ033_05650</name>
</gene>
<keyword evidence="1 2" id="KW-0732">Signal</keyword>
<dbReference type="NCBIfam" id="TIGR04183">
    <property type="entry name" value="Por_Secre_tail"/>
    <property type="match status" value="1"/>
</dbReference>
<evidence type="ECO:0000313" key="4">
    <source>
        <dbReference type="EMBL" id="PRB86933.1"/>
    </source>
</evidence>
<name>A0A2S9D2F8_CHRCI</name>
<accession>A0A2S9D2F8</accession>
<dbReference type="OrthoDB" id="1267911at2"/>
<dbReference type="EMBL" id="PCPH01000001">
    <property type="protein sequence ID" value="PRB92685.1"/>
    <property type="molecule type" value="Genomic_DNA"/>
</dbReference>
<evidence type="ECO:0000313" key="7">
    <source>
        <dbReference type="Proteomes" id="UP000238534"/>
    </source>
</evidence>
<keyword evidence="6" id="KW-1185">Reference proteome</keyword>
<evidence type="ECO:0000256" key="2">
    <source>
        <dbReference type="SAM" id="SignalP"/>
    </source>
</evidence>
<sequence length="542" mass="59687">MKKLLTLFVTLSLSFLGKAQWNPALDQNLLVSKPGGSSFAATTSDGKTYIGYWKTVPAPVNFELRLQILDQQGNKQLGADGIKITDQIPMSTYTVVEKTAVDASDNLYIGVTGTGAGTPGYVFKITPQGVSEWPNGISLGEAYLPTILPLANGDIVVGYFPASQKYTKIQRYNAAGQSVWAGPVQILSNDTTKNTIPADLFELPNNECEIIFHKQLSFGTTSNLFAQKINLKNGALVWDGAKQITTKSTAYNTKYSGAVDGDVVYYGFSSGENMRFDAYLQRVNADSSLPWGNIGVDFDTNQTYFEKDMKMAFAPGSSYIWAMANYSSSSQGENGEFIQKFDKNTGARLLTDHGKQIFPIDNISMFHYGDLQLVNNKPFFVVQKKETSTSLNVSLNAVQLESNGDFSWPQQYLPVATYSASKSYPSILRPVNGQSVVVFQEKKNADNTSAVYAQNLMLPNGTMAVHDVSTKNVNIRIYPNPATDMIYISGVKDQNFSIYNAAGQLVKSGMMDQGKVEVRDLVKGIYMIKMKEQEESLKFIKK</sequence>
<evidence type="ECO:0000256" key="1">
    <source>
        <dbReference type="ARBA" id="ARBA00022729"/>
    </source>
</evidence>
<dbReference type="EMBL" id="PCPP01000001">
    <property type="protein sequence ID" value="PRB86933.1"/>
    <property type="molecule type" value="Genomic_DNA"/>
</dbReference>
<reference evidence="6 7" key="1">
    <citation type="submission" date="2017-09" db="EMBL/GenBank/DDBJ databases">
        <title>Genomic, metabolic, and phenotypic characteristics of bacterial isolates from the natural microbiome of the model nematode Caenorhabditis elegans.</title>
        <authorList>
            <person name="Zimmermann J."/>
            <person name="Obeng N."/>
            <person name="Yang W."/>
            <person name="Obeng O."/>
            <person name="Kissoyan K."/>
            <person name="Pees B."/>
            <person name="Dirksen P."/>
            <person name="Hoppner M."/>
            <person name="Franke A."/>
            <person name="Rosenstiel P."/>
            <person name="Leippe M."/>
            <person name="Dierking K."/>
            <person name="Kaleta C."/>
            <person name="Schulenburg H."/>
        </authorList>
    </citation>
    <scope>NUCLEOTIDE SEQUENCE [LARGE SCALE GENOMIC DNA]</scope>
    <source>
        <strain evidence="4 7">MYb25</strain>
        <strain evidence="5 6">MYb44</strain>
    </source>
</reference>
<comment type="caution">
    <text evidence="4">The sequence shown here is derived from an EMBL/GenBank/DDBJ whole genome shotgun (WGS) entry which is preliminary data.</text>
</comment>
<organism evidence="4 7">
    <name type="scientific">Chryseobacterium culicis</name>
    <dbReference type="NCBI Taxonomy" id="680127"/>
    <lineage>
        <taxon>Bacteria</taxon>
        <taxon>Pseudomonadati</taxon>
        <taxon>Bacteroidota</taxon>
        <taxon>Flavobacteriia</taxon>
        <taxon>Flavobacteriales</taxon>
        <taxon>Weeksellaceae</taxon>
        <taxon>Chryseobacterium group</taxon>
        <taxon>Chryseobacterium</taxon>
    </lineage>
</organism>
<dbReference type="Proteomes" id="UP000238325">
    <property type="component" value="Unassembled WGS sequence"/>
</dbReference>
<evidence type="ECO:0000313" key="5">
    <source>
        <dbReference type="EMBL" id="PRB92685.1"/>
    </source>
</evidence>
<proteinExistence type="predicted"/>
<feature type="domain" description="Secretion system C-terminal sorting" evidence="3">
    <location>
        <begin position="477"/>
        <end position="537"/>
    </location>
</feature>